<feature type="domain" description="Partial AB-hydrolase lipase" evidence="5">
    <location>
        <begin position="35"/>
        <end position="96"/>
    </location>
</feature>
<dbReference type="InterPro" id="IPR000073">
    <property type="entry name" value="AB_hydrolase_1"/>
</dbReference>
<feature type="domain" description="AB hydrolase-1" evidence="4">
    <location>
        <begin position="112"/>
        <end position="296"/>
    </location>
</feature>
<comment type="caution">
    <text evidence="6">The sequence shown here is derived from an EMBL/GenBank/DDBJ whole genome shotgun (WGS) entry which is preliminary data.</text>
</comment>
<proteinExistence type="predicted"/>
<dbReference type="Pfam" id="PF04083">
    <property type="entry name" value="Abhydro_lipase"/>
    <property type="match status" value="1"/>
</dbReference>
<dbReference type="PANTHER" id="PTHR11005">
    <property type="entry name" value="LYSOSOMAL ACID LIPASE-RELATED"/>
    <property type="match status" value="1"/>
</dbReference>
<keyword evidence="1" id="KW-0442">Lipid degradation</keyword>
<keyword evidence="3" id="KW-0732">Signal</keyword>
<dbReference type="InterPro" id="IPR029058">
    <property type="entry name" value="AB_hydrolase_fold"/>
</dbReference>
<dbReference type="InterPro" id="IPR006693">
    <property type="entry name" value="AB_hydrolase_lipase"/>
</dbReference>
<evidence type="ECO:0000313" key="6">
    <source>
        <dbReference type="EMBL" id="KAH0623580.1"/>
    </source>
</evidence>
<evidence type="ECO:0000256" key="3">
    <source>
        <dbReference type="SAM" id="SignalP"/>
    </source>
</evidence>
<sequence>MWLLFLVVCTIQGILSSKGLGPPKGSVNPEAYMNISEIIRLRGYQAEEYEVVTPDGYILSINRIPCGQRKPSDVYRKPVVLLQHGFVLEGSNWITNMRNNSLGFMLADAGFDEMARYDLPAIISFIVEKTRIPKIHFVGFSQGATQGFIAFSSMPHVAENIRMFHALAPLSTLKNSPSPFVKLLFLPDKIIKSRIDVYMSHFPDSTSVQNLLHWGQIYKTGKFRAFDYGSGNQDKYNQTEPPSYDLESMRVPTTVWYGEKDWFADPDNVKALMCRIRSIVYENSLSNWTHFDFLWGLDAPDRLYKPLIELINFHP</sequence>
<dbReference type="EMBL" id="JAIPUX010001880">
    <property type="protein sequence ID" value="KAH0623580.1"/>
    <property type="molecule type" value="Genomic_DNA"/>
</dbReference>
<evidence type="ECO:0000259" key="4">
    <source>
        <dbReference type="Pfam" id="PF00561"/>
    </source>
</evidence>
<dbReference type="Pfam" id="PF00561">
    <property type="entry name" value="Abhydrolase_1"/>
    <property type="match status" value="1"/>
</dbReference>
<dbReference type="SUPFAM" id="SSF53474">
    <property type="entry name" value="alpha/beta-Hydrolases"/>
    <property type="match status" value="1"/>
</dbReference>
<reference evidence="6 7" key="1">
    <citation type="journal article" date="2022" name="Gigascience">
        <title>A chromosome-level genome assembly and annotation of the desert horned lizard, Phrynosoma platyrhinos, provides insight into chromosomal rearrangements among reptiles.</title>
        <authorList>
            <person name="Koochekian N."/>
            <person name="Ascanio A."/>
            <person name="Farleigh K."/>
            <person name="Card D.C."/>
            <person name="Schield D.R."/>
            <person name="Castoe T.A."/>
            <person name="Jezkova T."/>
        </authorList>
    </citation>
    <scope>NUCLEOTIDE SEQUENCE [LARGE SCALE GENOMIC DNA]</scope>
    <source>
        <strain evidence="6">NK-2021</strain>
    </source>
</reference>
<keyword evidence="7" id="KW-1185">Reference proteome</keyword>
<evidence type="ECO:0000256" key="1">
    <source>
        <dbReference type="ARBA" id="ARBA00022963"/>
    </source>
</evidence>
<dbReference type="Gene3D" id="3.40.50.1820">
    <property type="entry name" value="alpha/beta hydrolase"/>
    <property type="match status" value="2"/>
</dbReference>
<evidence type="ECO:0000313" key="7">
    <source>
        <dbReference type="Proteomes" id="UP000826234"/>
    </source>
</evidence>
<evidence type="ECO:0000259" key="5">
    <source>
        <dbReference type="Pfam" id="PF04083"/>
    </source>
</evidence>
<gene>
    <name evidence="6" type="ORF">JD844_006494</name>
</gene>
<name>A0ABQ7T1W1_PHRPL</name>
<evidence type="ECO:0000256" key="2">
    <source>
        <dbReference type="ARBA" id="ARBA00023098"/>
    </source>
</evidence>
<dbReference type="Proteomes" id="UP000826234">
    <property type="component" value="Unassembled WGS sequence"/>
</dbReference>
<accession>A0ABQ7T1W1</accession>
<keyword evidence="2" id="KW-0443">Lipid metabolism</keyword>
<protein>
    <submittedName>
        <fullName evidence="6">Uncharacterized protein</fullName>
    </submittedName>
</protein>
<organism evidence="6 7">
    <name type="scientific">Phrynosoma platyrhinos</name>
    <name type="common">Desert horned lizard</name>
    <dbReference type="NCBI Taxonomy" id="52577"/>
    <lineage>
        <taxon>Eukaryota</taxon>
        <taxon>Metazoa</taxon>
        <taxon>Chordata</taxon>
        <taxon>Craniata</taxon>
        <taxon>Vertebrata</taxon>
        <taxon>Euteleostomi</taxon>
        <taxon>Lepidosauria</taxon>
        <taxon>Squamata</taxon>
        <taxon>Bifurcata</taxon>
        <taxon>Unidentata</taxon>
        <taxon>Episquamata</taxon>
        <taxon>Toxicofera</taxon>
        <taxon>Iguania</taxon>
        <taxon>Phrynosomatidae</taxon>
        <taxon>Phrynosomatinae</taxon>
        <taxon>Phrynosoma</taxon>
    </lineage>
</organism>
<feature type="chain" id="PRO_5045631484" evidence="3">
    <location>
        <begin position="17"/>
        <end position="315"/>
    </location>
</feature>
<feature type="signal peptide" evidence="3">
    <location>
        <begin position="1"/>
        <end position="16"/>
    </location>
</feature>